<organism evidence="2 3">
    <name type="scientific">Panicum miliaceum</name>
    <name type="common">Proso millet</name>
    <name type="synonym">Broomcorn millet</name>
    <dbReference type="NCBI Taxonomy" id="4540"/>
    <lineage>
        <taxon>Eukaryota</taxon>
        <taxon>Viridiplantae</taxon>
        <taxon>Streptophyta</taxon>
        <taxon>Embryophyta</taxon>
        <taxon>Tracheophyta</taxon>
        <taxon>Spermatophyta</taxon>
        <taxon>Magnoliopsida</taxon>
        <taxon>Liliopsida</taxon>
        <taxon>Poales</taxon>
        <taxon>Poaceae</taxon>
        <taxon>PACMAD clade</taxon>
        <taxon>Panicoideae</taxon>
        <taxon>Panicodae</taxon>
        <taxon>Paniceae</taxon>
        <taxon>Panicinae</taxon>
        <taxon>Panicum</taxon>
        <taxon>Panicum sect. Panicum</taxon>
    </lineage>
</organism>
<protein>
    <submittedName>
        <fullName evidence="2">Uncharacterized protein</fullName>
    </submittedName>
</protein>
<dbReference type="OrthoDB" id="10334584at2759"/>
<proteinExistence type="predicted"/>
<evidence type="ECO:0000313" key="3">
    <source>
        <dbReference type="Proteomes" id="UP000275267"/>
    </source>
</evidence>
<name>A0A3L6PKW4_PANMI</name>
<evidence type="ECO:0000256" key="1">
    <source>
        <dbReference type="SAM" id="Phobius"/>
    </source>
</evidence>
<feature type="transmembrane region" description="Helical" evidence="1">
    <location>
        <begin position="145"/>
        <end position="168"/>
    </location>
</feature>
<gene>
    <name evidence="2" type="ORF">C2845_PM18G02580</name>
</gene>
<keyword evidence="1" id="KW-1133">Transmembrane helix</keyword>
<keyword evidence="1" id="KW-0812">Transmembrane</keyword>
<dbReference type="AlphaFoldDB" id="A0A3L6PKW4"/>
<comment type="caution">
    <text evidence="2">The sequence shown here is derived from an EMBL/GenBank/DDBJ whole genome shotgun (WGS) entry which is preliminary data.</text>
</comment>
<sequence>MSCVALGWQNQMALLSAADSVRRIFSDLGKSRREYEESLKNMSEEEVKEETSKRLDEYKSLCLGGVTSMLWKDTYSLTKKLHGVYPVAAAMSSILFLLALLFILLGLAASTFSRSAPHAMALAGNGGLWSVLFIIVAAHFEMMDILPMVLLAISCVIFSSIFTIYWYFCSRDLKILLMTAKYLFKILYMVWCRFKAICRYLGVKVVNFFHRKASGQQNHAGDIALWEMRLAENGNADEIVWRQHNRHFL</sequence>
<feature type="transmembrane region" description="Helical" evidence="1">
    <location>
        <begin position="84"/>
        <end position="107"/>
    </location>
</feature>
<keyword evidence="3" id="KW-1185">Reference proteome</keyword>
<keyword evidence="1" id="KW-0472">Membrane</keyword>
<dbReference type="Proteomes" id="UP000275267">
    <property type="component" value="Unassembled WGS sequence"/>
</dbReference>
<reference evidence="3" key="1">
    <citation type="journal article" date="2019" name="Nat. Commun.">
        <title>The genome of broomcorn millet.</title>
        <authorList>
            <person name="Zou C."/>
            <person name="Miki D."/>
            <person name="Li D."/>
            <person name="Tang Q."/>
            <person name="Xiao L."/>
            <person name="Rajput S."/>
            <person name="Deng P."/>
            <person name="Jia W."/>
            <person name="Huang R."/>
            <person name="Zhang M."/>
            <person name="Sun Y."/>
            <person name="Hu J."/>
            <person name="Fu X."/>
            <person name="Schnable P.S."/>
            <person name="Li F."/>
            <person name="Zhang H."/>
            <person name="Feng B."/>
            <person name="Zhu X."/>
            <person name="Liu R."/>
            <person name="Schnable J.C."/>
            <person name="Zhu J.-K."/>
            <person name="Zhang H."/>
        </authorList>
    </citation>
    <scope>NUCLEOTIDE SEQUENCE [LARGE SCALE GENOMIC DNA]</scope>
</reference>
<feature type="transmembrane region" description="Helical" evidence="1">
    <location>
        <begin position="119"/>
        <end position="139"/>
    </location>
</feature>
<dbReference type="EMBL" id="PQIB02000017">
    <property type="protein sequence ID" value="RLM58255.1"/>
    <property type="molecule type" value="Genomic_DNA"/>
</dbReference>
<evidence type="ECO:0000313" key="2">
    <source>
        <dbReference type="EMBL" id="RLM58255.1"/>
    </source>
</evidence>
<accession>A0A3L6PKW4</accession>